<dbReference type="RefSeq" id="WP_252471241.1">
    <property type="nucleotide sequence ID" value="NZ_JALBWM010000096.1"/>
</dbReference>
<gene>
    <name evidence="2" type="ORF">MO867_16790</name>
</gene>
<dbReference type="Pfam" id="PF01609">
    <property type="entry name" value="DDE_Tnp_1"/>
    <property type="match status" value="1"/>
</dbReference>
<evidence type="ECO:0000259" key="1">
    <source>
        <dbReference type="Pfam" id="PF01609"/>
    </source>
</evidence>
<evidence type="ECO:0000313" key="3">
    <source>
        <dbReference type="Proteomes" id="UP001139028"/>
    </source>
</evidence>
<feature type="domain" description="Transposase IS4-like" evidence="1">
    <location>
        <begin position="9"/>
        <end position="74"/>
    </location>
</feature>
<protein>
    <submittedName>
        <fullName evidence="2">Transposase</fullName>
    </submittedName>
</protein>
<dbReference type="InterPro" id="IPR002559">
    <property type="entry name" value="Transposase_11"/>
</dbReference>
<sequence>MFKPIKDGKKSHALLYSTDTELDAMTLIAYYKSRFQIEFLFGAAKQHTGLAHCQSTRKEAINLHVNASMTALNLQTIADRNTKQTDEATVISIVSWKRPKFNQSLMDRVFDELDLDQSCGKLPAFTSGTVTAGLWSHEIVRSITILSACEAFFIACLNVLSPFPVVV</sequence>
<dbReference type="SUPFAM" id="SSF53098">
    <property type="entry name" value="Ribonuclease H-like"/>
    <property type="match status" value="1"/>
</dbReference>
<keyword evidence="3" id="KW-1185">Reference proteome</keyword>
<proteinExistence type="predicted"/>
<evidence type="ECO:0000313" key="2">
    <source>
        <dbReference type="EMBL" id="MCO1335989.1"/>
    </source>
</evidence>
<dbReference type="GO" id="GO:0004803">
    <property type="term" value="F:transposase activity"/>
    <property type="evidence" value="ECO:0007669"/>
    <property type="project" value="InterPro"/>
</dbReference>
<accession>A0A9X2EPE5</accession>
<dbReference type="GO" id="GO:0003677">
    <property type="term" value="F:DNA binding"/>
    <property type="evidence" value="ECO:0007669"/>
    <property type="project" value="InterPro"/>
</dbReference>
<dbReference type="InterPro" id="IPR012337">
    <property type="entry name" value="RNaseH-like_sf"/>
</dbReference>
<reference evidence="2" key="1">
    <citation type="journal article" date="2022" name="Arch. Microbiol.">
        <title>Microbulbifer okhotskensis sp. nov., isolated from a deep bottom sediment of the Okhotsk Sea.</title>
        <authorList>
            <person name="Romanenko L."/>
            <person name="Kurilenko V."/>
            <person name="Otstavnykh N."/>
            <person name="Velansky P."/>
            <person name="Isaeva M."/>
            <person name="Mikhailov V."/>
        </authorList>
    </citation>
    <scope>NUCLEOTIDE SEQUENCE</scope>
    <source>
        <strain evidence="2">OS29</strain>
    </source>
</reference>
<organism evidence="2 3">
    <name type="scientific">Microbulbifer okhotskensis</name>
    <dbReference type="NCBI Taxonomy" id="2926617"/>
    <lineage>
        <taxon>Bacteria</taxon>
        <taxon>Pseudomonadati</taxon>
        <taxon>Pseudomonadota</taxon>
        <taxon>Gammaproteobacteria</taxon>
        <taxon>Cellvibrionales</taxon>
        <taxon>Microbulbiferaceae</taxon>
        <taxon>Microbulbifer</taxon>
    </lineage>
</organism>
<dbReference type="AlphaFoldDB" id="A0A9X2EPE5"/>
<dbReference type="GO" id="GO:0006313">
    <property type="term" value="P:DNA transposition"/>
    <property type="evidence" value="ECO:0007669"/>
    <property type="project" value="InterPro"/>
</dbReference>
<dbReference type="Proteomes" id="UP001139028">
    <property type="component" value="Unassembled WGS sequence"/>
</dbReference>
<name>A0A9X2EPE5_9GAMM</name>
<comment type="caution">
    <text evidence="2">The sequence shown here is derived from an EMBL/GenBank/DDBJ whole genome shotgun (WGS) entry which is preliminary data.</text>
</comment>
<dbReference type="EMBL" id="JALBWM010000096">
    <property type="protein sequence ID" value="MCO1335989.1"/>
    <property type="molecule type" value="Genomic_DNA"/>
</dbReference>